<keyword evidence="1" id="KW-0175">Coiled coil</keyword>
<dbReference type="Gene3D" id="1.25.40.300">
    <property type="entry name" value="Putative secreted effector protein"/>
    <property type="match status" value="1"/>
</dbReference>
<reference evidence="3" key="2">
    <citation type="submission" date="2017-11" db="EMBL/GenBank/DDBJ databases">
        <title>PacBio sequencing of new strain of the secondary endosymbiont Candidatus Hamiltonella defensa.</title>
        <authorList>
            <person name="Strand M.R."/>
            <person name="Oliver K."/>
        </authorList>
    </citation>
    <scope>NUCLEOTIDE SEQUENCE [LARGE SCALE GENOMIC DNA]</scope>
    <source>
        <strain evidence="3">ZA17</strain>
    </source>
</reference>
<feature type="coiled-coil region" evidence="1">
    <location>
        <begin position="373"/>
        <end position="407"/>
    </location>
</feature>
<sequence length="439" mass="49526">MKSSLENQNSSNRFKKIERLLKSYLKSCKEMSLKFIILQKTLPYDASLDEIENLKKQKDSALKQLLKHEWHWEVPLNLRKANLENMNLQGINLSYTDLSGVKLCGANLTNSNLMCAKLCDADLTGADLSGSDLKGLDLIGANLINVDLTNTDLRYSNMTRAKLHGAKMHQTNLSEVDLTDVDLRSIKMGWINLSEAKLKECLLPLFIEADLGKVNVNEIRLGYSNPPEAQNSRGILVLGIPPKWNVDLLNQYLSNMNNERGSLLKTIDSIDCNKTKARLAGELIESLKNNDVSTVALPLLSMLNKPPYIEHDEIADWLNKVERENKGALEISQLTELAPPHDIEHDEIADYQNVLSGLLDTIWGLEHGFDKERQSLANEIAKLANEISDLENEITDWLNKVAKKSKATLEIYQLAHLLSSKKFSVLANLLLSNRRQLFW</sequence>
<dbReference type="SUPFAM" id="SSF141571">
    <property type="entry name" value="Pentapeptide repeat-like"/>
    <property type="match status" value="1"/>
</dbReference>
<dbReference type="InterPro" id="IPR051082">
    <property type="entry name" value="Pentapeptide-BTB/POZ_domain"/>
</dbReference>
<dbReference type="AlphaFoldDB" id="A0A2D3TD45"/>
<accession>A0A2D3TD45</accession>
<name>A0A2D3TD45_9ENTR</name>
<evidence type="ECO:0000313" key="3">
    <source>
        <dbReference type="Proteomes" id="UP000229055"/>
    </source>
</evidence>
<reference evidence="3" key="1">
    <citation type="submission" date="2016-10" db="EMBL/GenBank/DDBJ databases">
        <authorList>
            <person name="Chevignon G."/>
        </authorList>
    </citation>
    <scope>NUCLEOTIDE SEQUENCE [LARGE SCALE GENOMIC DNA]</scope>
    <source>
        <strain evidence="3">ZA17</strain>
    </source>
</reference>
<organism evidence="2 3">
    <name type="scientific">Candidatus Williamhamiltonella defendens</name>
    <dbReference type="NCBI Taxonomy" id="138072"/>
    <lineage>
        <taxon>Bacteria</taxon>
        <taxon>Pseudomonadati</taxon>
        <taxon>Pseudomonadota</taxon>
        <taxon>Gammaproteobacteria</taxon>
        <taxon>Enterobacterales</taxon>
        <taxon>Enterobacteriaceae</taxon>
        <taxon>aphid secondary symbionts</taxon>
        <taxon>Candidatus Williamhamiltonella</taxon>
    </lineage>
</organism>
<dbReference type="Pfam" id="PF00805">
    <property type="entry name" value="Pentapeptide"/>
    <property type="match status" value="2"/>
</dbReference>
<protein>
    <recommendedName>
        <fullName evidence="4">Pentapeptide repeat-containing protein</fullName>
    </recommendedName>
</protein>
<dbReference type="EMBL" id="CP017613">
    <property type="protein sequence ID" value="ATW33688.1"/>
    <property type="molecule type" value="Genomic_DNA"/>
</dbReference>
<dbReference type="InterPro" id="IPR001646">
    <property type="entry name" value="5peptide_repeat"/>
</dbReference>
<dbReference type="Proteomes" id="UP000229055">
    <property type="component" value="Chromosome"/>
</dbReference>
<proteinExistence type="predicted"/>
<evidence type="ECO:0000313" key="2">
    <source>
        <dbReference type="EMBL" id="ATW33688.1"/>
    </source>
</evidence>
<dbReference type="Gene3D" id="2.160.20.80">
    <property type="entry name" value="E3 ubiquitin-protein ligase SopA"/>
    <property type="match status" value="1"/>
</dbReference>
<dbReference type="PANTHER" id="PTHR14136">
    <property type="entry name" value="BTB_POZ DOMAIN-CONTAINING PROTEIN KCTD9"/>
    <property type="match status" value="1"/>
</dbReference>
<evidence type="ECO:0000256" key="1">
    <source>
        <dbReference type="SAM" id="Coils"/>
    </source>
</evidence>
<evidence type="ECO:0008006" key="4">
    <source>
        <dbReference type="Google" id="ProtNLM"/>
    </source>
</evidence>
<gene>
    <name evidence="2" type="ORF">BJP43_04700</name>
</gene>
<dbReference type="PANTHER" id="PTHR14136:SF17">
    <property type="entry name" value="BTB_POZ DOMAIN-CONTAINING PROTEIN KCTD9"/>
    <property type="match status" value="1"/>
</dbReference>